<dbReference type="GO" id="GO:0015250">
    <property type="term" value="F:water channel activity"/>
    <property type="evidence" value="ECO:0007669"/>
    <property type="project" value="TreeGrafter"/>
</dbReference>
<evidence type="ECO:0000313" key="7">
    <source>
        <dbReference type="EMBL" id="RLN39419.1"/>
    </source>
</evidence>
<comment type="subcellular location">
    <subcellularLocation>
        <location evidence="1">Membrane</location>
        <topology evidence="1">Multi-pass membrane protein</topology>
    </subcellularLocation>
</comment>
<evidence type="ECO:0000313" key="8">
    <source>
        <dbReference type="Proteomes" id="UP000275267"/>
    </source>
</evidence>
<dbReference type="InterPro" id="IPR034294">
    <property type="entry name" value="Aquaporin_transptr"/>
</dbReference>
<dbReference type="PANTHER" id="PTHR45665">
    <property type="entry name" value="AQUAPORIN-8"/>
    <property type="match status" value="1"/>
</dbReference>
<dbReference type="Proteomes" id="UP000275267">
    <property type="component" value="Unassembled WGS sequence"/>
</dbReference>
<name>A0A3L6TGF1_PANMI</name>
<keyword evidence="2 6" id="KW-0812">Transmembrane</keyword>
<evidence type="ECO:0000256" key="4">
    <source>
        <dbReference type="ARBA" id="ARBA00023136"/>
    </source>
</evidence>
<proteinExistence type="predicted"/>
<gene>
    <name evidence="7" type="ORF">C2845_PM01G01410</name>
</gene>
<reference evidence="8" key="1">
    <citation type="journal article" date="2019" name="Nat. Commun.">
        <title>The genome of broomcorn millet.</title>
        <authorList>
            <person name="Zou C."/>
            <person name="Miki D."/>
            <person name="Li D."/>
            <person name="Tang Q."/>
            <person name="Xiao L."/>
            <person name="Rajput S."/>
            <person name="Deng P."/>
            <person name="Jia W."/>
            <person name="Huang R."/>
            <person name="Zhang M."/>
            <person name="Sun Y."/>
            <person name="Hu J."/>
            <person name="Fu X."/>
            <person name="Schnable P.S."/>
            <person name="Li F."/>
            <person name="Zhang H."/>
            <person name="Feng B."/>
            <person name="Zhu X."/>
            <person name="Liu R."/>
            <person name="Schnable J.C."/>
            <person name="Zhu J.-K."/>
            <person name="Zhang H."/>
        </authorList>
    </citation>
    <scope>NUCLEOTIDE SEQUENCE [LARGE SCALE GENOMIC DNA]</scope>
</reference>
<sequence>MRAGRRRFNVGRLATATDPARSATRPPSSSPRPSSSLPPRAPRSPLRLPEYALAGGITGWHAAVLESAMAFGLMYAYYATAMDPRGRHAPLAVELLAGANVLACGALVRAGDRGLAPLGQPLGVLGGAHVLHALVWD</sequence>
<keyword evidence="8" id="KW-1185">Reference proteome</keyword>
<dbReference type="Gene3D" id="1.20.1080.10">
    <property type="entry name" value="Glycerol uptake facilitator protein"/>
    <property type="match status" value="1"/>
</dbReference>
<evidence type="ECO:0000256" key="5">
    <source>
        <dbReference type="SAM" id="MobiDB-lite"/>
    </source>
</evidence>
<evidence type="ECO:0000256" key="1">
    <source>
        <dbReference type="ARBA" id="ARBA00004141"/>
    </source>
</evidence>
<evidence type="ECO:0000256" key="3">
    <source>
        <dbReference type="ARBA" id="ARBA00022989"/>
    </source>
</evidence>
<dbReference type="OrthoDB" id="10590292at2759"/>
<feature type="transmembrane region" description="Helical" evidence="6">
    <location>
        <begin position="51"/>
        <end position="77"/>
    </location>
</feature>
<organism evidence="7 8">
    <name type="scientific">Panicum miliaceum</name>
    <name type="common">Proso millet</name>
    <name type="synonym">Broomcorn millet</name>
    <dbReference type="NCBI Taxonomy" id="4540"/>
    <lineage>
        <taxon>Eukaryota</taxon>
        <taxon>Viridiplantae</taxon>
        <taxon>Streptophyta</taxon>
        <taxon>Embryophyta</taxon>
        <taxon>Tracheophyta</taxon>
        <taxon>Spermatophyta</taxon>
        <taxon>Magnoliopsida</taxon>
        <taxon>Liliopsida</taxon>
        <taxon>Poales</taxon>
        <taxon>Poaceae</taxon>
        <taxon>PACMAD clade</taxon>
        <taxon>Panicoideae</taxon>
        <taxon>Panicodae</taxon>
        <taxon>Paniceae</taxon>
        <taxon>Panicinae</taxon>
        <taxon>Panicum</taxon>
        <taxon>Panicum sect. Panicum</taxon>
    </lineage>
</organism>
<dbReference type="AlphaFoldDB" id="A0A3L6TGF1"/>
<dbReference type="PANTHER" id="PTHR45665:SF18">
    <property type="entry name" value="AQUAPORIN TIP3.1"/>
    <property type="match status" value="1"/>
</dbReference>
<feature type="compositionally biased region" description="Low complexity" evidence="5">
    <location>
        <begin position="19"/>
        <end position="43"/>
    </location>
</feature>
<feature type="region of interest" description="Disordered" evidence="5">
    <location>
        <begin position="1"/>
        <end position="43"/>
    </location>
</feature>
<dbReference type="EMBL" id="PQIB02000001">
    <property type="protein sequence ID" value="RLN39419.1"/>
    <property type="molecule type" value="Genomic_DNA"/>
</dbReference>
<evidence type="ECO:0000256" key="2">
    <source>
        <dbReference type="ARBA" id="ARBA00022692"/>
    </source>
</evidence>
<comment type="caution">
    <text evidence="7">The sequence shown here is derived from an EMBL/GenBank/DDBJ whole genome shotgun (WGS) entry which is preliminary data.</text>
</comment>
<protein>
    <submittedName>
        <fullName evidence="7">Aquaporin TIP3-1-like</fullName>
    </submittedName>
</protein>
<dbReference type="STRING" id="4540.A0A3L6TGF1"/>
<keyword evidence="3 6" id="KW-1133">Transmembrane helix</keyword>
<evidence type="ECO:0000256" key="6">
    <source>
        <dbReference type="SAM" id="Phobius"/>
    </source>
</evidence>
<accession>A0A3L6TGF1</accession>
<dbReference type="GO" id="GO:0016020">
    <property type="term" value="C:membrane"/>
    <property type="evidence" value="ECO:0007669"/>
    <property type="project" value="UniProtKB-SubCell"/>
</dbReference>
<dbReference type="InterPro" id="IPR023271">
    <property type="entry name" value="Aquaporin-like"/>
</dbReference>
<keyword evidence="4 6" id="KW-0472">Membrane</keyword>